<evidence type="ECO:0000313" key="4">
    <source>
        <dbReference type="Proteomes" id="UP000619244"/>
    </source>
</evidence>
<feature type="chain" id="PRO_5038469106" description="Erythromycin esterase" evidence="2">
    <location>
        <begin position="22"/>
        <end position="466"/>
    </location>
</feature>
<evidence type="ECO:0000256" key="1">
    <source>
        <dbReference type="SAM" id="MobiDB-lite"/>
    </source>
</evidence>
<protein>
    <recommendedName>
        <fullName evidence="5">Erythromycin esterase</fullName>
    </recommendedName>
</protein>
<dbReference type="PANTHER" id="PTHR31299:SF0">
    <property type="entry name" value="ESTERASE, PUTATIVE (AFU_ORTHOLOGUE AFUA_1G05850)-RELATED"/>
    <property type="match status" value="1"/>
</dbReference>
<dbReference type="GO" id="GO:0046677">
    <property type="term" value="P:response to antibiotic"/>
    <property type="evidence" value="ECO:0007669"/>
    <property type="project" value="InterPro"/>
</dbReference>
<comment type="caution">
    <text evidence="3">The sequence shown here is derived from an EMBL/GenBank/DDBJ whole genome shotgun (WGS) entry which is preliminary data.</text>
</comment>
<dbReference type="SUPFAM" id="SSF159501">
    <property type="entry name" value="EreA/ChaN-like"/>
    <property type="match status" value="1"/>
</dbReference>
<dbReference type="CDD" id="cd14728">
    <property type="entry name" value="Ere-like"/>
    <property type="match status" value="1"/>
</dbReference>
<dbReference type="Pfam" id="PF05139">
    <property type="entry name" value="Erythro_esteras"/>
    <property type="match status" value="1"/>
</dbReference>
<proteinExistence type="predicted"/>
<dbReference type="PIRSF" id="PIRSF036794">
    <property type="entry name" value="UCP_erythr_ester"/>
    <property type="match status" value="1"/>
</dbReference>
<feature type="signal peptide" evidence="2">
    <location>
        <begin position="1"/>
        <end position="21"/>
    </location>
</feature>
<dbReference type="Gene3D" id="1.20.1440.30">
    <property type="entry name" value="Biosynthetic Protein domain"/>
    <property type="match status" value="1"/>
</dbReference>
<dbReference type="EMBL" id="BMVU01000003">
    <property type="protein sequence ID" value="GGX60124.1"/>
    <property type="molecule type" value="Genomic_DNA"/>
</dbReference>
<reference evidence="3" key="1">
    <citation type="journal article" date="2014" name="Int. J. Syst. Evol. Microbiol.">
        <title>Complete genome sequence of Corynebacterium casei LMG S-19264T (=DSM 44701T), isolated from a smear-ripened cheese.</title>
        <authorList>
            <consortium name="US DOE Joint Genome Institute (JGI-PGF)"/>
            <person name="Walter F."/>
            <person name="Albersmeier A."/>
            <person name="Kalinowski J."/>
            <person name="Ruckert C."/>
        </authorList>
    </citation>
    <scope>NUCLEOTIDE SEQUENCE</scope>
    <source>
        <strain evidence="3">JCM 4790</strain>
    </source>
</reference>
<dbReference type="InterPro" id="IPR014622">
    <property type="entry name" value="UCP036794_erythomycin"/>
</dbReference>
<dbReference type="PANTHER" id="PTHR31299">
    <property type="entry name" value="ESTERASE, PUTATIVE (AFU_ORTHOLOGUE AFUA_1G05850)-RELATED"/>
    <property type="match status" value="1"/>
</dbReference>
<name>A0A918NDY1_9ACTN</name>
<reference evidence="3" key="2">
    <citation type="submission" date="2020-09" db="EMBL/GenBank/DDBJ databases">
        <authorList>
            <person name="Sun Q."/>
            <person name="Ohkuma M."/>
        </authorList>
    </citation>
    <scope>NUCLEOTIDE SEQUENCE</scope>
    <source>
        <strain evidence="3">JCM 4790</strain>
    </source>
</reference>
<dbReference type="InterPro" id="IPR052036">
    <property type="entry name" value="Hydrolase/PRTase-associated"/>
</dbReference>
<keyword evidence="4" id="KW-1185">Reference proteome</keyword>
<evidence type="ECO:0000256" key="2">
    <source>
        <dbReference type="SAM" id="SignalP"/>
    </source>
</evidence>
<dbReference type="InterPro" id="IPR007815">
    <property type="entry name" value="Emycin_Estase"/>
</dbReference>
<dbReference type="Gene3D" id="3.30.1870.10">
    <property type="entry name" value="EreA-like, domain 2"/>
    <property type="match status" value="1"/>
</dbReference>
<feature type="region of interest" description="Disordered" evidence="1">
    <location>
        <begin position="31"/>
        <end position="52"/>
    </location>
</feature>
<evidence type="ECO:0008006" key="5">
    <source>
        <dbReference type="Google" id="ProtNLM"/>
    </source>
</evidence>
<organism evidence="3 4">
    <name type="scientific">Streptomyces minutiscleroticus</name>
    <dbReference type="NCBI Taxonomy" id="68238"/>
    <lineage>
        <taxon>Bacteria</taxon>
        <taxon>Bacillati</taxon>
        <taxon>Actinomycetota</taxon>
        <taxon>Actinomycetes</taxon>
        <taxon>Kitasatosporales</taxon>
        <taxon>Streptomycetaceae</taxon>
        <taxon>Streptomyces</taxon>
    </lineage>
</organism>
<dbReference type="Proteomes" id="UP000619244">
    <property type="component" value="Unassembled WGS sequence"/>
</dbReference>
<accession>A0A918NDY1</accession>
<gene>
    <name evidence="3" type="ORF">GCM10010358_13310</name>
</gene>
<dbReference type="Gene3D" id="3.40.1660.10">
    <property type="entry name" value="EreA-like (biosynthetic domain)"/>
    <property type="match status" value="1"/>
</dbReference>
<dbReference type="AlphaFoldDB" id="A0A918NDY1"/>
<keyword evidence="2" id="KW-0732">Signal</keyword>
<evidence type="ECO:0000313" key="3">
    <source>
        <dbReference type="EMBL" id="GGX60124.1"/>
    </source>
</evidence>
<sequence>MTQRRMAVIVPSVLLSLGALAVAAPAAGDEAKQSAAGVPAPEAADSAQRERRVVDAVERSARTLRSTDPEGSLKDLGALGRMVGDARVVGLGEATHGSRDFFRMKHKVFRYLVEEKGFRTFSLELPWSSGLRIDAYVLRGEGNLEDIAREEFQGSYRIWNNQDYRDLIEWMRDHNRRHPDDPVRFMGDDMGYAGPELYDRVTDYVARAHPRLRARVAELYRGLAPTTDADAYSRRYLELPQAERADRAERTRKVLELLRRQPPGSGAARQEHAWAVQHARAVHQLAQGFSYDVTDEDQVVRMMRYRDQVMAENVAWWHRRTGDRILLSAHNTHVSYDAFDARYPRTQGAFLRDTLGEDYVSVGSSFHQGAFKAFGTDDNVMRTYRVDAARPGSNEHTLDKVRRRDYVLDMRTAPAAARAWLDEPRVTRNIGAGWPDPMTYEIALGEAHDILVHLHDVEATDYLGTP</sequence>